<organism evidence="3">
    <name type="scientific">Tanacetum cinerariifolium</name>
    <name type="common">Dalmatian daisy</name>
    <name type="synonym">Chrysanthemum cinerariifolium</name>
    <dbReference type="NCBI Taxonomy" id="118510"/>
    <lineage>
        <taxon>Eukaryota</taxon>
        <taxon>Viridiplantae</taxon>
        <taxon>Streptophyta</taxon>
        <taxon>Embryophyta</taxon>
        <taxon>Tracheophyta</taxon>
        <taxon>Spermatophyta</taxon>
        <taxon>Magnoliopsida</taxon>
        <taxon>eudicotyledons</taxon>
        <taxon>Gunneridae</taxon>
        <taxon>Pentapetalae</taxon>
        <taxon>asterids</taxon>
        <taxon>campanulids</taxon>
        <taxon>Asterales</taxon>
        <taxon>Asteraceae</taxon>
        <taxon>Asteroideae</taxon>
        <taxon>Anthemideae</taxon>
        <taxon>Anthemidinae</taxon>
        <taxon>Tanacetum</taxon>
    </lineage>
</organism>
<dbReference type="PROSITE" id="PS50994">
    <property type="entry name" value="INTEGRASE"/>
    <property type="match status" value="1"/>
</dbReference>
<accession>A0A699H949</accession>
<dbReference type="SUPFAM" id="SSF53098">
    <property type="entry name" value="Ribonuclease H-like"/>
    <property type="match status" value="1"/>
</dbReference>
<feature type="domain" description="Integrase catalytic" evidence="2">
    <location>
        <begin position="613"/>
        <end position="785"/>
    </location>
</feature>
<dbReference type="InterPro" id="IPR036397">
    <property type="entry name" value="RNaseH_sf"/>
</dbReference>
<evidence type="ECO:0000259" key="2">
    <source>
        <dbReference type="PROSITE" id="PS50994"/>
    </source>
</evidence>
<dbReference type="InterPro" id="IPR057670">
    <property type="entry name" value="SH3_retrovirus"/>
</dbReference>
<feature type="region of interest" description="Disordered" evidence="1">
    <location>
        <begin position="607"/>
        <end position="655"/>
    </location>
</feature>
<dbReference type="Pfam" id="PF25597">
    <property type="entry name" value="SH3_retrovirus"/>
    <property type="match status" value="1"/>
</dbReference>
<gene>
    <name evidence="3" type="ORF">Tci_337720</name>
</gene>
<evidence type="ECO:0000256" key="1">
    <source>
        <dbReference type="SAM" id="MobiDB-lite"/>
    </source>
</evidence>
<comment type="caution">
    <text evidence="3">The sequence shown here is derived from an EMBL/GenBank/DDBJ whole genome shotgun (WGS) entry which is preliminary data.</text>
</comment>
<dbReference type="AlphaFoldDB" id="A0A699H949"/>
<dbReference type="EMBL" id="BKCJ010121704">
    <property type="protein sequence ID" value="GEX65745.1"/>
    <property type="molecule type" value="Genomic_DNA"/>
</dbReference>
<protein>
    <submittedName>
        <fullName evidence="3">Retrovirus-related Pol polyprotein from transposon TNT 1-94</fullName>
    </submittedName>
</protein>
<feature type="non-terminal residue" evidence="3">
    <location>
        <position position="1"/>
    </location>
</feature>
<dbReference type="InterPro" id="IPR039537">
    <property type="entry name" value="Retrotran_Ty1/copia-like"/>
</dbReference>
<dbReference type="InterPro" id="IPR001584">
    <property type="entry name" value="Integrase_cat-core"/>
</dbReference>
<proteinExistence type="predicted"/>
<name>A0A699H949_TANCI</name>
<dbReference type="GO" id="GO:0015074">
    <property type="term" value="P:DNA integration"/>
    <property type="evidence" value="ECO:0007669"/>
    <property type="project" value="InterPro"/>
</dbReference>
<dbReference type="PANTHER" id="PTHR42648:SF18">
    <property type="entry name" value="RETROTRANSPOSON, UNCLASSIFIED-LIKE PROTEIN"/>
    <property type="match status" value="1"/>
</dbReference>
<dbReference type="Gene3D" id="3.30.420.10">
    <property type="entry name" value="Ribonuclease H-like superfamily/Ribonuclease H"/>
    <property type="match status" value="1"/>
</dbReference>
<dbReference type="PANTHER" id="PTHR42648">
    <property type="entry name" value="TRANSPOSASE, PUTATIVE-RELATED"/>
    <property type="match status" value="1"/>
</dbReference>
<reference evidence="3" key="1">
    <citation type="journal article" date="2019" name="Sci. Rep.">
        <title>Draft genome of Tanacetum cinerariifolium, the natural source of mosquito coil.</title>
        <authorList>
            <person name="Yamashiro T."/>
            <person name="Shiraishi A."/>
            <person name="Satake H."/>
            <person name="Nakayama K."/>
        </authorList>
    </citation>
    <scope>NUCLEOTIDE SEQUENCE</scope>
</reference>
<feature type="compositionally biased region" description="Basic and acidic residues" evidence="1">
    <location>
        <begin position="636"/>
        <end position="647"/>
    </location>
</feature>
<dbReference type="GO" id="GO:0003676">
    <property type="term" value="F:nucleic acid binding"/>
    <property type="evidence" value="ECO:0007669"/>
    <property type="project" value="InterPro"/>
</dbReference>
<evidence type="ECO:0000313" key="3">
    <source>
        <dbReference type="EMBL" id="GEX65745.1"/>
    </source>
</evidence>
<sequence length="924" mass="105232">SFLLVSKTKDPHDAFIAKQYLTDHAAFTAMDWCWTKDFAMVSSAEIIGSSENRPPMLNKENYVPWSSRLLRYAKSDQNHEVPVNETFHEQTDDELTEKELKQVEADDQAIQTILLSLLEDIYDAVDKKNAKLFNERKRFTSTDRESIESYYHHFSKLMNDFKRNKHLPENIARNQNGINAVQNVENQVVQNAVQNLEVQNVGNQNGLNVVPRITNQNQNRNGNVVAARAEGNATGNNDNQIRCYNCRGLGHFARNYGSAKVHNYDNCYDNEIFSMFTQEEQYTELLDPILEPHQVLQNDNNVIFEVSSMEQDGRTIDLHPATVEKTHAYFESLYNNLSIEVKKALELEIERLLRAIVSQDIMSVVQNNSVEDTSNLQTELERTKECFENCIIKKENEYAKLWNENENVELEFRVLNYAKENAHLKTTYKNLFDFIFVTRTQTKTIIDSLQNRLHDTIYENAKLRAQLFDQVFKQKDTTKGTSVNTQFCKQSILGKPPSSSKLKLYAVTPFPKSKGLFKINETHALSKPVTSNSIPTSQEPKVVKNDKVIAPGMFRINPFKPFREEKYVPNKVRASVRTNPITVSQPHVITKKDVNYDSIGSSSIRVYNIAKTRRPQPRSNTKNDRVPSESKSSCSKNKEVEVEEHPRNLSLSKNKTHMSSKCNNVKLAIWNDKLAVVCAICKQCLITANHDVCVLNYVNDMNSHEYFDSVGISHQASSVRTPQQNGVVERRNWTLVEVARTMFIFSHAPLFLWAEAIAIGCYTQNRSIIHRRFNKTPYELINGRNPNISFLHVFGALCYPKNDHEDIGKLGAKGDIGFFIGYSVDSCAYRVYNQRTNKIIETMNVTFDELSAMAFEQSSSKPELQSMTSGQISSGLDLTYAPSIITTQQPTKGELDLLFEAMYDDYIGGQPSAAPITVLAAQAP</sequence>
<dbReference type="InterPro" id="IPR012337">
    <property type="entry name" value="RNaseH-like_sf"/>
</dbReference>